<dbReference type="EMBL" id="EF101928">
    <property type="protein sequence ID" value="ABT16570.1"/>
    <property type="molecule type" value="Genomic_DNA"/>
</dbReference>
<dbReference type="KEGG" id="vg:5470608"/>
<dbReference type="RefSeq" id="YP_001426917.1">
    <property type="nucleotide sequence ID" value="NC_008724.1"/>
</dbReference>
<evidence type="ECO:0000313" key="1">
    <source>
        <dbReference type="EMBL" id="ABT16570.1"/>
    </source>
</evidence>
<evidence type="ECO:0000313" key="2">
    <source>
        <dbReference type="Proteomes" id="UP000202420"/>
    </source>
</evidence>
<dbReference type="GeneID" id="5470608"/>
<proteinExistence type="predicted"/>
<sequence length="67" mass="7822">MIMDLPEPRRPTTPTIAPSEIVVGSNSLMEMLIDFTVLFFHQKKTCLFCFYSINGFEDFSRQRCRKS</sequence>
<reference evidence="1 2" key="1">
    <citation type="submission" date="2006-09" db="EMBL/GenBank/DDBJ databases">
        <title>Sequence and annotation of the 288-kb ATCV-1 virus that infects an endosymbiotic Chlorella strain of the heliozoon Acanthocystis turfacea.</title>
        <authorList>
            <person name="Fitzgerald L.A."/>
            <person name="Graves M.V."/>
            <person name="Li X."/>
            <person name="Pfitzner A.J.P."/>
            <person name="Hartigan J."/>
            <person name="Van Etten J.L."/>
        </authorList>
    </citation>
    <scope>NUCLEOTIDE SEQUENCE [LARGE SCALE GENOMIC DNA]</scope>
    <source>
        <strain evidence="1 2">ATCV-1</strain>
    </source>
</reference>
<dbReference type="Proteomes" id="UP000202420">
    <property type="component" value="Segment"/>
</dbReference>
<accession>A7K946</accession>
<organism evidence="1 2">
    <name type="scientific">Chlorovirus heliozoae</name>
    <dbReference type="NCBI Taxonomy" id="322019"/>
    <lineage>
        <taxon>Viruses</taxon>
        <taxon>Varidnaviria</taxon>
        <taxon>Bamfordvirae</taxon>
        <taxon>Nucleocytoviricota</taxon>
        <taxon>Megaviricetes</taxon>
        <taxon>Algavirales</taxon>
        <taxon>Phycodnaviridae</taxon>
        <taxon>Chlorovirus</taxon>
    </lineage>
</organism>
<keyword evidence="2" id="KW-1185">Reference proteome</keyword>
<protein>
    <submittedName>
        <fullName evidence="1">Uncharacterized protein z436L</fullName>
    </submittedName>
</protein>
<name>A7K946_9PHYC</name>
<gene>
    <name evidence="1" type="primary">z436L</name>
    <name evidence="1" type="ORF">ATCV1_z436L</name>
</gene>